<accession>A0A1X7R1J6</accession>
<dbReference type="AlphaFoldDB" id="A0A1X7R1J6"/>
<evidence type="ECO:0000313" key="1">
    <source>
        <dbReference type="EMBL" id="SMN19553.1"/>
    </source>
</evidence>
<evidence type="ECO:0000313" key="2">
    <source>
        <dbReference type="Proteomes" id="UP000196158"/>
    </source>
</evidence>
<sequence>MRELFLIGHAYFISHCTRDILTKTGVWCLVITKVYIYFSLGGTRPNNNPVCRVSVLVITKKMLHLKMFCSVLRLLLYEPPTTKNNKTSTREKEKSAERTLLDSYFHYYGHHCKRPNFFSFSVHHRKISEIPAGFLSRATILFFWFLPPHVLP</sequence>
<dbReference type="Proteomes" id="UP000196158">
    <property type="component" value="Unassembled WGS sequence"/>
</dbReference>
<organism evidence="1 2">
    <name type="scientific">Maudiozyma saulgeensis</name>
    <dbReference type="NCBI Taxonomy" id="1789683"/>
    <lineage>
        <taxon>Eukaryota</taxon>
        <taxon>Fungi</taxon>
        <taxon>Dikarya</taxon>
        <taxon>Ascomycota</taxon>
        <taxon>Saccharomycotina</taxon>
        <taxon>Saccharomycetes</taxon>
        <taxon>Saccharomycetales</taxon>
        <taxon>Saccharomycetaceae</taxon>
        <taxon>Maudiozyma</taxon>
    </lineage>
</organism>
<proteinExistence type="predicted"/>
<gene>
    <name evidence="1" type="ORF">KASA_0O00990G</name>
</gene>
<protein>
    <submittedName>
        <fullName evidence="1">Uncharacterized protein</fullName>
    </submittedName>
</protein>
<keyword evidence="2" id="KW-1185">Reference proteome</keyword>
<dbReference type="EMBL" id="FXLY01000004">
    <property type="protein sequence ID" value="SMN19553.1"/>
    <property type="molecule type" value="Genomic_DNA"/>
</dbReference>
<reference evidence="1 2" key="1">
    <citation type="submission" date="2017-04" db="EMBL/GenBank/DDBJ databases">
        <authorList>
            <person name="Afonso C.L."/>
            <person name="Miller P.J."/>
            <person name="Scott M.A."/>
            <person name="Spackman E."/>
            <person name="Goraichik I."/>
            <person name="Dimitrov K.M."/>
            <person name="Suarez D.L."/>
            <person name="Swayne D.E."/>
        </authorList>
    </citation>
    <scope>NUCLEOTIDE SEQUENCE [LARGE SCALE GENOMIC DNA]</scope>
</reference>
<name>A0A1X7R1J6_9SACH</name>